<dbReference type="eggNOG" id="ENOG502S4D7">
    <property type="taxonomic scope" value="Eukaryota"/>
</dbReference>
<sequence length="142" mass="15801">MATGCCCCSSSPHMMFQSGLIKKPVTRIFMLRDRQIQLPSAKKSPAGFQIRSSMENKVFEDQSRGIVCYRDGNGEIICEGLDEGPRFQPAEAPKPAPSLSAFRQIEIINLLQRNGFQIIEADGQKAVTAQEEVDWNGSNRFC</sequence>
<reference evidence="2" key="1">
    <citation type="submission" date="2025-08" db="UniProtKB">
        <authorList>
            <consortium name="RefSeq"/>
        </authorList>
    </citation>
    <scope>IDENTIFICATION</scope>
</reference>
<dbReference type="GeneID" id="104609259"/>
<dbReference type="KEGG" id="nnu:104609259"/>
<evidence type="ECO:0000313" key="2">
    <source>
        <dbReference type="RefSeq" id="XP_010273818.1"/>
    </source>
</evidence>
<dbReference type="FunCoup" id="A0A1U8AZK3">
    <property type="interactions" value="21"/>
</dbReference>
<accession>A0A1U8AZK3</accession>
<dbReference type="Proteomes" id="UP000189703">
    <property type="component" value="Unplaced"/>
</dbReference>
<dbReference type="RefSeq" id="XP_010273818.1">
    <property type="nucleotide sequence ID" value="XM_010275516.2"/>
</dbReference>
<dbReference type="AlphaFoldDB" id="A0A1U8AZK3"/>
<protein>
    <submittedName>
        <fullName evidence="2">Uncharacterized protein LOC104609259</fullName>
    </submittedName>
</protein>
<dbReference type="PANTHER" id="PTHR34206">
    <property type="entry name" value="OS06G0193300 PROTEIN"/>
    <property type="match status" value="1"/>
</dbReference>
<dbReference type="OrthoDB" id="581210at2759"/>
<keyword evidence="1" id="KW-1185">Reference proteome</keyword>
<organism evidence="1 2">
    <name type="scientific">Nelumbo nucifera</name>
    <name type="common">Sacred lotus</name>
    <dbReference type="NCBI Taxonomy" id="4432"/>
    <lineage>
        <taxon>Eukaryota</taxon>
        <taxon>Viridiplantae</taxon>
        <taxon>Streptophyta</taxon>
        <taxon>Embryophyta</taxon>
        <taxon>Tracheophyta</taxon>
        <taxon>Spermatophyta</taxon>
        <taxon>Magnoliopsida</taxon>
        <taxon>Proteales</taxon>
        <taxon>Nelumbonaceae</taxon>
        <taxon>Nelumbo</taxon>
    </lineage>
</organism>
<dbReference type="PANTHER" id="PTHR34206:SF1">
    <property type="entry name" value="OS10G0390701 PROTEIN"/>
    <property type="match status" value="1"/>
</dbReference>
<evidence type="ECO:0000313" key="1">
    <source>
        <dbReference type="Proteomes" id="UP000189703"/>
    </source>
</evidence>
<dbReference type="OMA" id="QSEGVIC"/>
<name>A0A1U8AZK3_NELNU</name>
<proteinExistence type="predicted"/>
<gene>
    <name evidence="2" type="primary">LOC104609259</name>
</gene>